<gene>
    <name evidence="1" type="ORF">GCM10022247_07340</name>
</gene>
<dbReference type="Proteomes" id="UP001501747">
    <property type="component" value="Unassembled WGS sequence"/>
</dbReference>
<organism evidence="1 2">
    <name type="scientific">Allokutzneria multivorans</name>
    <dbReference type="NCBI Taxonomy" id="1142134"/>
    <lineage>
        <taxon>Bacteria</taxon>
        <taxon>Bacillati</taxon>
        <taxon>Actinomycetota</taxon>
        <taxon>Actinomycetes</taxon>
        <taxon>Pseudonocardiales</taxon>
        <taxon>Pseudonocardiaceae</taxon>
        <taxon>Allokutzneria</taxon>
    </lineage>
</organism>
<keyword evidence="2" id="KW-1185">Reference proteome</keyword>
<sequence>MSFHLCENGIVHRRTTLHGYSAIVMVESWVDGRWVLVRGVPRGSTEIAEDAARERVGGDEPSRFSEPLEGGGGLDARVKQLNEMIEATVTWLRASAVGSDAEFAWASPGSWDREYEMDAQEAMRGAAELIDRMLTQRDTILFRNANRPAPD</sequence>
<comment type="caution">
    <text evidence="1">The sequence shown here is derived from an EMBL/GenBank/DDBJ whole genome shotgun (WGS) entry which is preliminary data.</text>
</comment>
<dbReference type="EMBL" id="BAABAL010000004">
    <property type="protein sequence ID" value="GAA3991057.1"/>
    <property type="molecule type" value="Genomic_DNA"/>
</dbReference>
<dbReference type="RefSeq" id="WP_344871056.1">
    <property type="nucleotide sequence ID" value="NZ_BAABAL010000004.1"/>
</dbReference>
<name>A0ABP7R1X1_9PSEU</name>
<protein>
    <submittedName>
        <fullName evidence="1">Uncharacterized protein</fullName>
    </submittedName>
</protein>
<evidence type="ECO:0000313" key="2">
    <source>
        <dbReference type="Proteomes" id="UP001501747"/>
    </source>
</evidence>
<proteinExistence type="predicted"/>
<reference evidence="2" key="1">
    <citation type="journal article" date="2019" name="Int. J. Syst. Evol. Microbiol.">
        <title>The Global Catalogue of Microorganisms (GCM) 10K type strain sequencing project: providing services to taxonomists for standard genome sequencing and annotation.</title>
        <authorList>
            <consortium name="The Broad Institute Genomics Platform"/>
            <consortium name="The Broad Institute Genome Sequencing Center for Infectious Disease"/>
            <person name="Wu L."/>
            <person name="Ma J."/>
        </authorList>
    </citation>
    <scope>NUCLEOTIDE SEQUENCE [LARGE SCALE GENOMIC DNA]</scope>
    <source>
        <strain evidence="2">JCM 17342</strain>
    </source>
</reference>
<accession>A0ABP7R1X1</accession>
<evidence type="ECO:0000313" key="1">
    <source>
        <dbReference type="EMBL" id="GAA3991057.1"/>
    </source>
</evidence>